<evidence type="ECO:0000256" key="11">
    <source>
        <dbReference type="ARBA" id="ARBA00052033"/>
    </source>
</evidence>
<dbReference type="InterPro" id="IPR000073">
    <property type="entry name" value="AB_hydrolase_1"/>
</dbReference>
<dbReference type="InterPro" id="IPR029058">
    <property type="entry name" value="AB_hydrolase_fold"/>
</dbReference>
<dbReference type="GO" id="GO:0009694">
    <property type="term" value="P:jasmonic acid metabolic process"/>
    <property type="evidence" value="ECO:0000318"/>
    <property type="project" value="GO_Central"/>
</dbReference>
<comment type="catalytic activity">
    <reaction evidence="4">
        <text>a monosubstituted aliphatic (S)-hydroxynitrile = an aldehyde + hydrogen cyanide</text>
        <dbReference type="Rhea" id="RHEA:56588"/>
        <dbReference type="ChEBI" id="CHEBI:17478"/>
        <dbReference type="ChEBI" id="CHEBI:18407"/>
        <dbReference type="ChEBI" id="CHEBI:140596"/>
        <dbReference type="EC" id="4.1.2.47"/>
    </reaction>
</comment>
<dbReference type="Proteomes" id="UP000091857">
    <property type="component" value="Chromosome 13"/>
</dbReference>
<dbReference type="GO" id="GO:0080032">
    <property type="term" value="F:methyl jasmonate esterase activity"/>
    <property type="evidence" value="ECO:0000318"/>
    <property type="project" value="GO_Central"/>
</dbReference>
<evidence type="ECO:0000256" key="15">
    <source>
        <dbReference type="ARBA" id="ARBA00052826"/>
    </source>
</evidence>
<comment type="similarity">
    <text evidence="16">Belongs to the AB hydrolase superfamily. Hydroxynitrile lyase family.</text>
</comment>
<dbReference type="EC" id="4.1.2.47" evidence="17"/>
<dbReference type="GO" id="GO:0080031">
    <property type="term" value="F:methyl salicylate esterase activity"/>
    <property type="evidence" value="ECO:0000318"/>
    <property type="project" value="GO_Central"/>
</dbReference>
<dbReference type="Gene3D" id="3.40.50.1820">
    <property type="entry name" value="alpha/beta hydrolase"/>
    <property type="match status" value="1"/>
</dbReference>
<evidence type="ECO:0000256" key="7">
    <source>
        <dbReference type="ARBA" id="ARBA00050608"/>
    </source>
</evidence>
<evidence type="ECO:0000256" key="4">
    <source>
        <dbReference type="ARBA" id="ARBA00050241"/>
    </source>
</evidence>
<comment type="catalytic activity">
    <reaction evidence="7">
        <text>formylthiophene + hydrogen cyanide = (2R)-2-hydroxy-2-(thiophen-2-yl)acetonitrile</text>
        <dbReference type="Rhea" id="RHEA:77455"/>
        <dbReference type="ChEBI" id="CHEBI:18407"/>
        <dbReference type="ChEBI" id="CHEBI:87301"/>
        <dbReference type="ChEBI" id="CHEBI:197332"/>
    </reaction>
</comment>
<proteinExistence type="inferred from homology"/>
<protein>
    <recommendedName>
        <fullName evidence="18">(S)-hydroxynitrile lyase</fullName>
        <ecNumber evidence="17">4.1.2.47</ecNumber>
    </recommendedName>
    <alternativeName>
        <fullName evidence="19">2-hydroxy-2-methylpropanenitrile lyase</fullName>
    </alternativeName>
    <alternativeName>
        <fullName evidence="20">Acetone cyanohydrin lyase</fullName>
    </alternativeName>
    <alternativeName>
        <fullName evidence="21">Hydroxynitrile lyase</fullName>
    </alternativeName>
</protein>
<evidence type="ECO:0000256" key="17">
    <source>
        <dbReference type="ARBA" id="ARBA00066572"/>
    </source>
</evidence>
<evidence type="ECO:0000313" key="23">
    <source>
        <dbReference type="EMBL" id="OAY33845.1"/>
    </source>
</evidence>
<reference evidence="24" key="1">
    <citation type="journal article" date="2016" name="Nat. Biotechnol.">
        <title>Sequencing wild and cultivated cassava and related species reveals extensive interspecific hybridization and genetic diversity.</title>
        <authorList>
            <person name="Bredeson J.V."/>
            <person name="Lyons J.B."/>
            <person name="Prochnik S.E."/>
            <person name="Wu G.A."/>
            <person name="Ha C.M."/>
            <person name="Edsinger-Gonzales E."/>
            <person name="Grimwood J."/>
            <person name="Schmutz J."/>
            <person name="Rabbi I.Y."/>
            <person name="Egesi C."/>
            <person name="Nauluvula P."/>
            <person name="Lebot V."/>
            <person name="Ndunguru J."/>
            <person name="Mkamilo G."/>
            <person name="Bart R.S."/>
            <person name="Setter T.L."/>
            <person name="Gleadow R.M."/>
            <person name="Kulakow P."/>
            <person name="Ferguson M.E."/>
            <person name="Rounsley S."/>
            <person name="Rokhsar D.S."/>
        </authorList>
    </citation>
    <scope>NUCLEOTIDE SEQUENCE [LARGE SCALE GENOMIC DNA]</scope>
    <source>
        <strain evidence="24">cv. AM560-2</strain>
    </source>
</reference>
<evidence type="ECO:0000256" key="5">
    <source>
        <dbReference type="ARBA" id="ARBA00050262"/>
    </source>
</evidence>
<evidence type="ECO:0000256" key="9">
    <source>
        <dbReference type="ARBA" id="ARBA00051735"/>
    </source>
</evidence>
<comment type="catalytic activity">
    <reaction evidence="10">
        <text>acrolein + hydrogen cyanide = (2S)-2-hydroxybut-3-enenitrile</text>
        <dbReference type="Rhea" id="RHEA:77411"/>
        <dbReference type="ChEBI" id="CHEBI:15368"/>
        <dbReference type="ChEBI" id="CHEBI:18407"/>
        <dbReference type="ChEBI" id="CHEBI:197356"/>
    </reaction>
</comment>
<dbReference type="PANTHER" id="PTHR10992:SF1083">
    <property type="entry name" value="METHYLESTERASE 1"/>
    <property type="match status" value="1"/>
</dbReference>
<dbReference type="SUPFAM" id="SSF53474">
    <property type="entry name" value="alpha/beta-Hydrolases"/>
    <property type="match status" value="1"/>
</dbReference>
<evidence type="ECO:0000256" key="3">
    <source>
        <dbReference type="ARBA" id="ARBA00050104"/>
    </source>
</evidence>
<evidence type="ECO:0000256" key="2">
    <source>
        <dbReference type="ARBA" id="ARBA00023239"/>
    </source>
</evidence>
<evidence type="ECO:0000256" key="19">
    <source>
        <dbReference type="ARBA" id="ARBA00076040"/>
    </source>
</evidence>
<evidence type="ECO:0000256" key="8">
    <source>
        <dbReference type="ARBA" id="ARBA00051647"/>
    </source>
</evidence>
<dbReference type="EMBL" id="CM004399">
    <property type="protein sequence ID" value="OAY33845.1"/>
    <property type="molecule type" value="Genomic_DNA"/>
</dbReference>
<accession>A0A2C9USI8</accession>
<dbReference type="GO" id="GO:0047606">
    <property type="term" value="F:(S)-hydroxynitrile lyase activity"/>
    <property type="evidence" value="ECO:0007669"/>
    <property type="project" value="UniProtKB-EC"/>
</dbReference>
<keyword evidence="1" id="KW-0378">Hydrolase</keyword>
<evidence type="ECO:0000256" key="20">
    <source>
        <dbReference type="ARBA" id="ARBA00078291"/>
    </source>
</evidence>
<dbReference type="FunFam" id="3.40.50.1820:FF:000051">
    <property type="entry name" value="(S)-hydroxynitrile lyase"/>
    <property type="match status" value="1"/>
</dbReference>
<keyword evidence="24" id="KW-1185">Reference proteome</keyword>
<evidence type="ECO:0000256" key="6">
    <source>
        <dbReference type="ARBA" id="ARBA00050358"/>
    </source>
</evidence>
<dbReference type="OrthoDB" id="408373at2759"/>
<comment type="catalytic activity">
    <reaction evidence="3">
        <text>4-methoxybenzaldehyde + hydrogen cyanide = (2S)-2-hydroxy-2-(4-methoxyphenyl)acetonitrile</text>
        <dbReference type="Rhea" id="RHEA:77447"/>
        <dbReference type="ChEBI" id="CHEBI:18407"/>
        <dbReference type="ChEBI" id="CHEBI:28235"/>
        <dbReference type="ChEBI" id="CHEBI:197328"/>
    </reaction>
</comment>
<comment type="catalytic activity">
    <reaction evidence="8">
        <text>butan-2-one + hydrogen cyanide = 2-hydroxy-2-methylbutanenitrile</text>
        <dbReference type="Rhea" id="RHEA:77467"/>
        <dbReference type="ChEBI" id="CHEBI:18407"/>
        <dbReference type="ChEBI" id="CHEBI:28398"/>
        <dbReference type="ChEBI" id="CHEBI:60954"/>
    </reaction>
    <physiologicalReaction direction="right-to-left" evidence="8">
        <dbReference type="Rhea" id="RHEA:77469"/>
    </physiologicalReaction>
</comment>
<dbReference type="PANTHER" id="PTHR10992">
    <property type="entry name" value="METHYLESTERASE FAMILY MEMBER"/>
    <property type="match status" value="1"/>
</dbReference>
<evidence type="ECO:0000256" key="14">
    <source>
        <dbReference type="ARBA" id="ARBA00052609"/>
    </source>
</evidence>
<comment type="catalytic activity">
    <reaction evidence="11">
        <text>2-methylpropanal + hydrogen cyanide = (2S)-2-hydroxy-3-methylbutanenitrile</text>
        <dbReference type="Rhea" id="RHEA:77403"/>
        <dbReference type="ChEBI" id="CHEBI:18407"/>
        <dbReference type="ChEBI" id="CHEBI:48943"/>
        <dbReference type="ChEBI" id="CHEBI:197354"/>
    </reaction>
</comment>
<comment type="catalytic activity">
    <reaction evidence="14">
        <text>cyclohexanecarbaldehyde + hydrogen cyanide = (2S)-2-cyclohexyl-2-hydroxyacetonitrile</text>
        <dbReference type="Rhea" id="RHEA:77423"/>
        <dbReference type="ChEBI" id="CHEBI:18407"/>
        <dbReference type="ChEBI" id="CHEBI:197359"/>
        <dbReference type="ChEBI" id="CHEBI:197360"/>
    </reaction>
</comment>
<comment type="catalytic activity">
    <reaction evidence="5">
        <text>2-hydroxy-2-methylpropanenitrile = acetone + hydrogen cyanide</text>
        <dbReference type="Rhea" id="RHEA:11932"/>
        <dbReference type="ChEBI" id="CHEBI:15347"/>
        <dbReference type="ChEBI" id="CHEBI:15348"/>
        <dbReference type="ChEBI" id="CHEBI:18407"/>
    </reaction>
    <physiologicalReaction direction="left-to-right" evidence="5">
        <dbReference type="Rhea" id="RHEA:11933"/>
    </physiologicalReaction>
</comment>
<evidence type="ECO:0000256" key="21">
    <source>
        <dbReference type="ARBA" id="ARBA00079794"/>
    </source>
</evidence>
<sequence length="263" mass="29763">MNGLNRQKHFVLIHGTCHGAWSWYKLKPLLEAAGHQVTALDLAASGIHMKPIQQVQTLSDYSQPLLEFLASLPQNERVILVGHSFGGLNLALAMDKFPQKIAVAVYLAAFMPDTLHQPSYVLDQYNKRTQDEAWMDTQRLPYSSSLQHMTTTYFGPKFLSSKLYQLSPTEDLELAKTLVRPSSLFLHDLSQAKKLSTEGYGSVRRVYVVCPEDKAIPLEFQQWMIANNAVQQVFQIEASDHMPMFSKPRELCLCLCEIATKYA</sequence>
<evidence type="ECO:0000256" key="18">
    <source>
        <dbReference type="ARBA" id="ARBA00069221"/>
    </source>
</evidence>
<dbReference type="GO" id="GO:0080030">
    <property type="term" value="F:methyl indole-3-acetate esterase activity"/>
    <property type="evidence" value="ECO:0000318"/>
    <property type="project" value="GO_Central"/>
</dbReference>
<comment type="caution">
    <text evidence="23">The sequence shown here is derived from an EMBL/GenBank/DDBJ whole genome shotgun (WGS) entry which is preliminary data.</text>
</comment>
<comment type="catalytic activity">
    <reaction evidence="9">
        <text>a disubstituted aliphatic (S)-hydroxynitrile = a ketone + hydrogen cyanide</text>
        <dbReference type="Rhea" id="RHEA:56592"/>
        <dbReference type="ChEBI" id="CHEBI:17087"/>
        <dbReference type="ChEBI" id="CHEBI:18407"/>
        <dbReference type="ChEBI" id="CHEBI:140597"/>
        <dbReference type="EC" id="4.1.2.47"/>
    </reaction>
</comment>
<organism evidence="23 24">
    <name type="scientific">Manihot esculenta</name>
    <name type="common">Cassava</name>
    <name type="synonym">Jatropha manihot</name>
    <dbReference type="NCBI Taxonomy" id="3983"/>
    <lineage>
        <taxon>Eukaryota</taxon>
        <taxon>Viridiplantae</taxon>
        <taxon>Streptophyta</taxon>
        <taxon>Embryophyta</taxon>
        <taxon>Tracheophyta</taxon>
        <taxon>Spermatophyta</taxon>
        <taxon>Magnoliopsida</taxon>
        <taxon>eudicotyledons</taxon>
        <taxon>Gunneridae</taxon>
        <taxon>Pentapetalae</taxon>
        <taxon>rosids</taxon>
        <taxon>fabids</taxon>
        <taxon>Malpighiales</taxon>
        <taxon>Euphorbiaceae</taxon>
        <taxon>Crotonoideae</taxon>
        <taxon>Manihoteae</taxon>
        <taxon>Manihot</taxon>
    </lineage>
</organism>
<dbReference type="AlphaFoldDB" id="A0A2C9USI8"/>
<keyword evidence="2" id="KW-0456">Lyase</keyword>
<dbReference type="STRING" id="3983.A0A2C9USI8"/>
<dbReference type="InterPro" id="IPR045889">
    <property type="entry name" value="MES/HNL"/>
</dbReference>
<evidence type="ECO:0000256" key="12">
    <source>
        <dbReference type="ARBA" id="ARBA00052511"/>
    </source>
</evidence>
<dbReference type="Pfam" id="PF12697">
    <property type="entry name" value="Abhydrolase_6"/>
    <property type="match status" value="1"/>
</dbReference>
<feature type="domain" description="AB hydrolase-1" evidence="22">
    <location>
        <begin position="10"/>
        <end position="251"/>
    </location>
</feature>
<comment type="catalytic activity">
    <reaction evidence="6">
        <text>benzaldehyde + hydrogen cyanide = (S)-mandelonitrile</text>
        <dbReference type="Rhea" id="RHEA:77427"/>
        <dbReference type="ChEBI" id="CHEBI:17169"/>
        <dbReference type="ChEBI" id="CHEBI:18407"/>
        <dbReference type="ChEBI" id="CHEBI:36941"/>
    </reaction>
</comment>
<evidence type="ECO:0000256" key="16">
    <source>
        <dbReference type="ARBA" id="ARBA00060885"/>
    </source>
</evidence>
<comment type="catalytic activity">
    <reaction evidence="15">
        <text>an aromatic (S)-hydroxynitrile = an aromatic aldehyde + hydrogen cyanide</text>
        <dbReference type="Rhea" id="RHEA:54660"/>
        <dbReference type="ChEBI" id="CHEBI:18407"/>
        <dbReference type="ChEBI" id="CHEBI:33855"/>
        <dbReference type="ChEBI" id="CHEBI:138306"/>
        <dbReference type="EC" id="4.1.2.47"/>
    </reaction>
</comment>
<evidence type="ECO:0000256" key="1">
    <source>
        <dbReference type="ARBA" id="ARBA00022801"/>
    </source>
</evidence>
<dbReference type="GO" id="GO:0009696">
    <property type="term" value="P:salicylic acid metabolic process"/>
    <property type="evidence" value="ECO:0000318"/>
    <property type="project" value="GO_Central"/>
</dbReference>
<dbReference type="OMA" id="CAFMPDH"/>
<comment type="catalytic activity">
    <reaction evidence="13">
        <text>2,2-dimethylpropanal + hydrogen cyanide = (2S)-2-hydroxy-3,3-dimethylbutanenitrile</text>
        <dbReference type="Rhea" id="RHEA:77407"/>
        <dbReference type="ChEBI" id="CHEBI:18407"/>
        <dbReference type="ChEBI" id="CHEBI:141557"/>
        <dbReference type="ChEBI" id="CHEBI:197355"/>
    </reaction>
</comment>
<dbReference type="Gramene" id="Manes.13G129800.1.v8.1">
    <property type="protein sequence ID" value="Manes.13G129800.1.v8.1.CDS"/>
    <property type="gene ID" value="Manes.13G129800.v8.1"/>
</dbReference>
<name>A0A2C9USI8_MANES</name>
<gene>
    <name evidence="23" type="ORF">MANES_13G129800v8</name>
</gene>
<evidence type="ECO:0000259" key="22">
    <source>
        <dbReference type="Pfam" id="PF12697"/>
    </source>
</evidence>
<evidence type="ECO:0000256" key="13">
    <source>
        <dbReference type="ARBA" id="ARBA00052600"/>
    </source>
</evidence>
<comment type="catalytic activity">
    <reaction evidence="12">
        <text>3-formylthiophene + hydrogen cyanide = (2S)-2-hydroxy-2-(thiophen-3-yl)acetonitrile</text>
        <dbReference type="Rhea" id="RHEA:77459"/>
        <dbReference type="ChEBI" id="CHEBI:18407"/>
        <dbReference type="ChEBI" id="CHEBI:87611"/>
        <dbReference type="ChEBI" id="CHEBI:197333"/>
    </reaction>
</comment>
<evidence type="ECO:0000256" key="10">
    <source>
        <dbReference type="ARBA" id="ARBA00051977"/>
    </source>
</evidence>
<evidence type="ECO:0000313" key="24">
    <source>
        <dbReference type="Proteomes" id="UP000091857"/>
    </source>
</evidence>